<proteinExistence type="predicted"/>
<accession>A0AAV1L1M4</accession>
<dbReference type="EMBL" id="CAVLGL010000083">
    <property type="protein sequence ID" value="CAK1589176.1"/>
    <property type="molecule type" value="Genomic_DNA"/>
</dbReference>
<dbReference type="AlphaFoldDB" id="A0AAV1L1M4"/>
<evidence type="ECO:0000313" key="2">
    <source>
        <dbReference type="Proteomes" id="UP001314205"/>
    </source>
</evidence>
<evidence type="ECO:0000313" key="1">
    <source>
        <dbReference type="EMBL" id="CAK1589176.1"/>
    </source>
</evidence>
<gene>
    <name evidence="1" type="ORF">PARMNEM_LOCUS9713</name>
</gene>
<evidence type="ECO:0008006" key="3">
    <source>
        <dbReference type="Google" id="ProtNLM"/>
    </source>
</evidence>
<keyword evidence="2" id="KW-1185">Reference proteome</keyword>
<sequence length="118" mass="13465">MRYRTPPLPSTKTKVQQFDIPYFRRAAIKASCRVLVKNSDKVIPVPFKHVLACQILFFTSNSHNLIKIGLGLSEEEPFLKLIKNSRATPTLQPRNQSPITVRVTNDHIARLSIIREQA</sequence>
<dbReference type="Proteomes" id="UP001314205">
    <property type="component" value="Unassembled WGS sequence"/>
</dbReference>
<protein>
    <recommendedName>
        <fullName evidence="3">Ribosomal protein S10</fullName>
    </recommendedName>
</protein>
<organism evidence="1 2">
    <name type="scientific">Parnassius mnemosyne</name>
    <name type="common">clouded apollo</name>
    <dbReference type="NCBI Taxonomy" id="213953"/>
    <lineage>
        <taxon>Eukaryota</taxon>
        <taxon>Metazoa</taxon>
        <taxon>Ecdysozoa</taxon>
        <taxon>Arthropoda</taxon>
        <taxon>Hexapoda</taxon>
        <taxon>Insecta</taxon>
        <taxon>Pterygota</taxon>
        <taxon>Neoptera</taxon>
        <taxon>Endopterygota</taxon>
        <taxon>Lepidoptera</taxon>
        <taxon>Glossata</taxon>
        <taxon>Ditrysia</taxon>
        <taxon>Papilionoidea</taxon>
        <taxon>Papilionidae</taxon>
        <taxon>Parnassiinae</taxon>
        <taxon>Parnassini</taxon>
        <taxon>Parnassius</taxon>
        <taxon>Driopa</taxon>
    </lineage>
</organism>
<comment type="caution">
    <text evidence="1">The sequence shown here is derived from an EMBL/GenBank/DDBJ whole genome shotgun (WGS) entry which is preliminary data.</text>
</comment>
<name>A0AAV1L1M4_9NEOP</name>
<reference evidence="1 2" key="1">
    <citation type="submission" date="2023-11" db="EMBL/GenBank/DDBJ databases">
        <authorList>
            <person name="Hedman E."/>
            <person name="Englund M."/>
            <person name="Stromberg M."/>
            <person name="Nyberg Akerstrom W."/>
            <person name="Nylinder S."/>
            <person name="Jareborg N."/>
            <person name="Kallberg Y."/>
            <person name="Kronander E."/>
        </authorList>
    </citation>
    <scope>NUCLEOTIDE SEQUENCE [LARGE SCALE GENOMIC DNA]</scope>
</reference>